<evidence type="ECO:0000313" key="4">
    <source>
        <dbReference type="EMBL" id="GED00352.1"/>
    </source>
</evidence>
<dbReference type="Pfam" id="PF00665">
    <property type="entry name" value="rve"/>
    <property type="match status" value="1"/>
</dbReference>
<dbReference type="Gene3D" id="3.30.420.10">
    <property type="entry name" value="Ribonuclease H-like superfamily/Ribonuclease H"/>
    <property type="match status" value="1"/>
</dbReference>
<comment type="function">
    <text evidence="1">Involved in the transposition of the insertion sequence.</text>
</comment>
<dbReference type="RefSeq" id="WP_068468611.1">
    <property type="nucleotide sequence ID" value="NZ_CAXWAG010000001.1"/>
</dbReference>
<feature type="domain" description="Integrase catalytic" evidence="3">
    <location>
        <begin position="132"/>
        <end position="299"/>
    </location>
</feature>
<feature type="region of interest" description="Disordered" evidence="2">
    <location>
        <begin position="296"/>
        <end position="316"/>
    </location>
</feature>
<evidence type="ECO:0000259" key="3">
    <source>
        <dbReference type="PROSITE" id="PS50994"/>
    </source>
</evidence>
<keyword evidence="5" id="KW-1185">Reference proteome</keyword>
<reference evidence="4 5" key="1">
    <citation type="submission" date="2019-06" db="EMBL/GenBank/DDBJ databases">
        <title>Whole genome shotgun sequence of Kocuria varians NBRC 15358.</title>
        <authorList>
            <person name="Hosoyama A."/>
            <person name="Uohara A."/>
            <person name="Ohji S."/>
            <person name="Ichikawa N."/>
        </authorList>
    </citation>
    <scope>NUCLEOTIDE SEQUENCE [LARGE SCALE GENOMIC DNA]</scope>
    <source>
        <strain evidence="4 5">NBRC 15358</strain>
    </source>
</reference>
<evidence type="ECO:0000256" key="1">
    <source>
        <dbReference type="ARBA" id="ARBA00002286"/>
    </source>
</evidence>
<dbReference type="Pfam" id="PF13276">
    <property type="entry name" value="HTH_21"/>
    <property type="match status" value="1"/>
</dbReference>
<dbReference type="InterPro" id="IPR025948">
    <property type="entry name" value="HTH-like_dom"/>
</dbReference>
<feature type="compositionally biased region" description="Polar residues" evidence="2">
    <location>
        <begin position="300"/>
        <end position="316"/>
    </location>
</feature>
<dbReference type="PANTHER" id="PTHR46889">
    <property type="entry name" value="TRANSPOSASE INSF FOR INSERTION SEQUENCE IS3B-RELATED"/>
    <property type="match status" value="1"/>
</dbReference>
<accession>A0A4Y4D565</accession>
<dbReference type="InterPro" id="IPR012337">
    <property type="entry name" value="RNaseH-like_sf"/>
</dbReference>
<dbReference type="EMBL" id="BJNW01000044">
    <property type="protein sequence ID" value="GED00352.1"/>
    <property type="molecule type" value="Genomic_DNA"/>
</dbReference>
<sequence length="316" mass="35935">MTCSFIDEHKDEFGVEPICTTLREAGIQIAPSTYYARQQREPSARARRDEILREEIAQVHHDNLRVFGARKMHIVLNREEDRLGRGHVARCTIERLMRDLGLHGIRRKKSPNTTRSAPREDCPSDLVDRHFSAFAPNQLWVADITYVHTFSGWVYVAFVTDVFNREIVGWRASRSLHTDLALNALNMAIYLRRREGADLSRLVHHSDRGVQYRAIRYGQALAEQDAVASVGSRGDSYDNALAEALNSLFKAEVIRNLGPWKGIDDVEIATAEWVHWFNTFRPHLSLGGLTPQAFREAHQPSVTTATEPTPETLNAR</sequence>
<protein>
    <submittedName>
        <fullName evidence="4">Putative transposase for insertion sequence element IS986/IS6110</fullName>
    </submittedName>
</protein>
<gene>
    <name evidence="4" type="ORF">KVA01_25060</name>
</gene>
<dbReference type="InterPro" id="IPR048020">
    <property type="entry name" value="Transpos_IS3"/>
</dbReference>
<dbReference type="NCBIfam" id="NF033516">
    <property type="entry name" value="transpos_IS3"/>
    <property type="match status" value="1"/>
</dbReference>
<dbReference type="InterPro" id="IPR050900">
    <property type="entry name" value="Transposase_IS3/IS150/IS904"/>
</dbReference>
<dbReference type="Pfam" id="PF13333">
    <property type="entry name" value="rve_2"/>
    <property type="match status" value="1"/>
</dbReference>
<dbReference type="SUPFAM" id="SSF53098">
    <property type="entry name" value="Ribonuclease H-like"/>
    <property type="match status" value="1"/>
</dbReference>
<dbReference type="InterPro" id="IPR036397">
    <property type="entry name" value="RNaseH_sf"/>
</dbReference>
<dbReference type="InterPro" id="IPR001584">
    <property type="entry name" value="Integrase_cat-core"/>
</dbReference>
<comment type="caution">
    <text evidence="4">The sequence shown here is derived from an EMBL/GenBank/DDBJ whole genome shotgun (WGS) entry which is preliminary data.</text>
</comment>
<evidence type="ECO:0000256" key="2">
    <source>
        <dbReference type="SAM" id="MobiDB-lite"/>
    </source>
</evidence>
<dbReference type="AlphaFoldDB" id="A0A4Y4D565"/>
<dbReference type="GO" id="GO:0003676">
    <property type="term" value="F:nucleic acid binding"/>
    <property type="evidence" value="ECO:0007669"/>
    <property type="project" value="InterPro"/>
</dbReference>
<dbReference type="Proteomes" id="UP000315730">
    <property type="component" value="Unassembled WGS sequence"/>
</dbReference>
<evidence type="ECO:0000313" key="5">
    <source>
        <dbReference type="Proteomes" id="UP000315730"/>
    </source>
</evidence>
<dbReference type="STRING" id="1272.GCA_900014985_01093"/>
<name>A0A4Y4D565_KOCVA</name>
<dbReference type="PANTHER" id="PTHR46889:SF5">
    <property type="entry name" value="INTEGRASE PROTEIN"/>
    <property type="match status" value="1"/>
</dbReference>
<dbReference type="GO" id="GO:0015074">
    <property type="term" value="P:DNA integration"/>
    <property type="evidence" value="ECO:0007669"/>
    <property type="project" value="InterPro"/>
</dbReference>
<dbReference type="PROSITE" id="PS50994">
    <property type="entry name" value="INTEGRASE"/>
    <property type="match status" value="1"/>
</dbReference>
<organism evidence="4 5">
    <name type="scientific">Kocuria varians</name>
    <name type="common">Micrococcus varians</name>
    <dbReference type="NCBI Taxonomy" id="1272"/>
    <lineage>
        <taxon>Bacteria</taxon>
        <taxon>Bacillati</taxon>
        <taxon>Actinomycetota</taxon>
        <taxon>Actinomycetes</taxon>
        <taxon>Micrococcales</taxon>
        <taxon>Micrococcaceae</taxon>
        <taxon>Kocuria</taxon>
    </lineage>
</organism>
<proteinExistence type="predicted"/>